<evidence type="ECO:0000313" key="4">
    <source>
        <dbReference type="EMBL" id="GFR38575.1"/>
    </source>
</evidence>
<dbReference type="Gene3D" id="1.20.1250.20">
    <property type="entry name" value="MFS general substrate transporter like domains"/>
    <property type="match status" value="1"/>
</dbReference>
<dbReference type="AlphaFoldDB" id="A0A916QD64"/>
<dbReference type="PANTHER" id="PTHR23526:SF2">
    <property type="entry name" value="MAJOR FACILITATOR SUPERFAMILY (MFS) PROFILE DOMAIN-CONTAINING PROTEIN"/>
    <property type="match status" value="1"/>
</dbReference>
<dbReference type="PANTHER" id="PTHR23526">
    <property type="entry name" value="INTEGRAL MEMBRANE TRANSPORT PROTEIN-RELATED"/>
    <property type="match status" value="1"/>
</dbReference>
<feature type="transmembrane region" description="Helical" evidence="3">
    <location>
        <begin position="110"/>
        <end position="129"/>
    </location>
</feature>
<feature type="transmembrane region" description="Helical" evidence="3">
    <location>
        <begin position="336"/>
        <end position="362"/>
    </location>
</feature>
<keyword evidence="3" id="KW-1133">Transmembrane helix</keyword>
<dbReference type="SUPFAM" id="SSF103473">
    <property type="entry name" value="MFS general substrate transporter"/>
    <property type="match status" value="1"/>
</dbReference>
<feature type="transmembrane region" description="Helical" evidence="3">
    <location>
        <begin position="77"/>
        <end position="98"/>
    </location>
</feature>
<sequence>MQHTKHKRFSVPVYQAGFPGNPGDAIPSHPNPRRKRGTGQLDRQSILLLTVQGLFVVANALSGTFVNVYLWKMSRNLALIGWFALCHQAALGLTFWLAGRWVKEHNKMHSLRLGMLVSAIFYLLVLFLGPKAPHYVYGLGIVQGIAAGLFWLAYNVVYFEITEPHNRDRFNGWAGLLGAGAGMAAPWLSGYLISRMAETKGYMLIFSLSLGVFLVGVVFSLFLKKRRVDGSYEWLHGIRCLREPGSPWRRIVPALAMQGMREGVFIFVITLLVFISTGNEMKLGNYSLITSAVSLFAFYLAGRWLRPKRRIPAMLLGAILITLAITPFFWEVNYTTLLIFGIGVSLFHPLYIIPMTSTVFDFIGRDEESAAQRVEYVVLRELALNAGRMAGTILFILVISLSKDPRVLNLFLLFIGSAPIVSWFFMRAVLK</sequence>
<protein>
    <submittedName>
        <fullName evidence="4">Uncharacterized protein</fullName>
    </submittedName>
</protein>
<feature type="transmembrane region" description="Helical" evidence="3">
    <location>
        <begin position="46"/>
        <end position="71"/>
    </location>
</feature>
<reference evidence="4" key="2">
    <citation type="journal article" date="2021" name="Data Brief">
        <title>Draft genome sequence data of the facultative, thermophilic, xylanolytic bacterium Paenibacillus sp. strain DA-C8.</title>
        <authorList>
            <person name="Chhe C."/>
            <person name="Uke A."/>
            <person name="Baramee S."/>
            <person name="Ungkulpasvich U."/>
            <person name="Tachaapaikoon C."/>
            <person name="Pason P."/>
            <person name="Waeonukul R."/>
            <person name="Ratanakhanokchai K."/>
            <person name="Kosugi A."/>
        </authorList>
    </citation>
    <scope>NUCLEOTIDE SEQUENCE</scope>
    <source>
        <strain evidence="4">DA-C8</strain>
    </source>
</reference>
<comment type="subcellular location">
    <subcellularLocation>
        <location evidence="1">Cell membrane</location>
        <topology evidence="1">Multi-pass membrane protein</topology>
    </subcellularLocation>
</comment>
<dbReference type="GO" id="GO:0022857">
    <property type="term" value="F:transmembrane transporter activity"/>
    <property type="evidence" value="ECO:0007669"/>
    <property type="project" value="InterPro"/>
</dbReference>
<organism evidence="4 5">
    <name type="scientific">Insulibacter thermoxylanivorax</name>
    <dbReference type="NCBI Taxonomy" id="2749268"/>
    <lineage>
        <taxon>Bacteria</taxon>
        <taxon>Bacillati</taxon>
        <taxon>Bacillota</taxon>
        <taxon>Bacilli</taxon>
        <taxon>Bacillales</taxon>
        <taxon>Paenibacillaceae</taxon>
        <taxon>Insulibacter</taxon>
    </lineage>
</organism>
<name>A0A916QD64_9BACL</name>
<feature type="transmembrane region" description="Helical" evidence="3">
    <location>
        <begin position="283"/>
        <end position="301"/>
    </location>
</feature>
<dbReference type="InterPro" id="IPR011701">
    <property type="entry name" value="MFS"/>
</dbReference>
<dbReference type="InterPro" id="IPR036259">
    <property type="entry name" value="MFS_trans_sf"/>
</dbReference>
<feature type="transmembrane region" description="Helical" evidence="3">
    <location>
        <begin position="259"/>
        <end position="277"/>
    </location>
</feature>
<evidence type="ECO:0000256" key="2">
    <source>
        <dbReference type="SAM" id="MobiDB-lite"/>
    </source>
</evidence>
<feature type="transmembrane region" description="Helical" evidence="3">
    <location>
        <begin position="201"/>
        <end position="223"/>
    </location>
</feature>
<comment type="caution">
    <text evidence="4">The sequence shown here is derived from an EMBL/GenBank/DDBJ whole genome shotgun (WGS) entry which is preliminary data.</text>
</comment>
<dbReference type="RefSeq" id="WP_200966817.1">
    <property type="nucleotide sequence ID" value="NZ_BMAQ01000021.1"/>
</dbReference>
<evidence type="ECO:0000256" key="1">
    <source>
        <dbReference type="ARBA" id="ARBA00004651"/>
    </source>
</evidence>
<dbReference type="Proteomes" id="UP000654993">
    <property type="component" value="Unassembled WGS sequence"/>
</dbReference>
<feature type="transmembrane region" description="Helical" evidence="3">
    <location>
        <begin position="407"/>
        <end position="426"/>
    </location>
</feature>
<evidence type="ECO:0000256" key="3">
    <source>
        <dbReference type="SAM" id="Phobius"/>
    </source>
</evidence>
<keyword evidence="3" id="KW-0472">Membrane</keyword>
<accession>A0A916QD64</accession>
<dbReference type="EMBL" id="BMAQ01000021">
    <property type="protein sequence ID" value="GFR38575.1"/>
    <property type="molecule type" value="Genomic_DNA"/>
</dbReference>
<feature type="transmembrane region" description="Helical" evidence="3">
    <location>
        <begin position="313"/>
        <end position="330"/>
    </location>
</feature>
<feature type="transmembrane region" description="Helical" evidence="3">
    <location>
        <begin position="170"/>
        <end position="189"/>
    </location>
</feature>
<dbReference type="InterPro" id="IPR052528">
    <property type="entry name" value="Sugar_transport-like"/>
</dbReference>
<proteinExistence type="predicted"/>
<dbReference type="GO" id="GO:0005886">
    <property type="term" value="C:plasma membrane"/>
    <property type="evidence" value="ECO:0007669"/>
    <property type="project" value="UniProtKB-SubCell"/>
</dbReference>
<evidence type="ECO:0000313" key="5">
    <source>
        <dbReference type="Proteomes" id="UP000654993"/>
    </source>
</evidence>
<gene>
    <name evidence="4" type="primary">yqgE</name>
    <name evidence="4" type="ORF">PRECH8_18710</name>
</gene>
<keyword evidence="5" id="KW-1185">Reference proteome</keyword>
<feature type="transmembrane region" description="Helical" evidence="3">
    <location>
        <begin position="382"/>
        <end position="401"/>
    </location>
</feature>
<feature type="transmembrane region" description="Helical" evidence="3">
    <location>
        <begin position="135"/>
        <end position="158"/>
    </location>
</feature>
<reference evidence="4" key="1">
    <citation type="submission" date="2020-08" db="EMBL/GenBank/DDBJ databases">
        <authorList>
            <person name="Uke A."/>
            <person name="Chhe C."/>
            <person name="Baramee S."/>
            <person name="Kosugi A."/>
        </authorList>
    </citation>
    <scope>NUCLEOTIDE SEQUENCE</scope>
    <source>
        <strain evidence="4">DA-C8</strain>
    </source>
</reference>
<keyword evidence="3" id="KW-0812">Transmembrane</keyword>
<feature type="region of interest" description="Disordered" evidence="2">
    <location>
        <begin position="1"/>
        <end position="38"/>
    </location>
</feature>
<dbReference type="Pfam" id="PF07690">
    <property type="entry name" value="MFS_1"/>
    <property type="match status" value="1"/>
</dbReference>